<evidence type="ECO:0000313" key="1">
    <source>
        <dbReference type="EMBL" id="OMJ65120.1"/>
    </source>
</evidence>
<organism evidence="1 2">
    <name type="scientific">Stentor coeruleus</name>
    <dbReference type="NCBI Taxonomy" id="5963"/>
    <lineage>
        <taxon>Eukaryota</taxon>
        <taxon>Sar</taxon>
        <taxon>Alveolata</taxon>
        <taxon>Ciliophora</taxon>
        <taxon>Postciliodesmatophora</taxon>
        <taxon>Heterotrichea</taxon>
        <taxon>Heterotrichida</taxon>
        <taxon>Stentoridae</taxon>
        <taxon>Stentor</taxon>
    </lineage>
</organism>
<dbReference type="EMBL" id="MPUH01002439">
    <property type="protein sequence ID" value="OMJ65120.1"/>
    <property type="molecule type" value="Genomic_DNA"/>
</dbReference>
<protein>
    <submittedName>
        <fullName evidence="1">Uncharacterized protein</fullName>
    </submittedName>
</protein>
<name>A0A1R2AL17_9CILI</name>
<keyword evidence="2" id="KW-1185">Reference proteome</keyword>
<evidence type="ECO:0000313" key="2">
    <source>
        <dbReference type="Proteomes" id="UP000187209"/>
    </source>
</evidence>
<dbReference type="AlphaFoldDB" id="A0A1R2AL17"/>
<dbReference type="Proteomes" id="UP000187209">
    <property type="component" value="Unassembled WGS sequence"/>
</dbReference>
<proteinExistence type="predicted"/>
<sequence length="438" mass="51387">MDFYFRIASERLIELKACFEQVINFILLTRSDFIDELDDQNLDNLSKIISEYPISDFEKPHEIYYGIDRHQVNKRISNCSPEDLCLILFDAVKLLRKKKLGNLPRQQNKLIKIIEDKKTNRKNMYTKSSLHNSEAMNSEEIDINPNLIRILREYLSHYNLTEENYLSCSDSEFYFRKDNLDYTIKFNIMPSSNHSVRACIPTQNLYEFKNLYSLLFLFSNCQYLTNDSHRSKFVKKFFDTLLLIRNEKITNNDLYTFYTEFAQVAKAQDVDIPNELTSLLRNLLLFLKAEKFSGYEKFILKTTLGGHTNEQSFLEYKTNNQIRIYEIKNIFKDFLKETANYLGGSNEHCIKKVASIDIYVFIYIETPMAIASISEISSLNLEKQNFKLIGIICGTKSIATEAYVMNRSGWIFYHNGIKSLYSKTTIDSPVILLYEKIK</sequence>
<comment type="caution">
    <text evidence="1">The sequence shown here is derived from an EMBL/GenBank/DDBJ whole genome shotgun (WGS) entry which is preliminary data.</text>
</comment>
<reference evidence="1 2" key="1">
    <citation type="submission" date="2016-11" db="EMBL/GenBank/DDBJ databases">
        <title>The macronuclear genome of Stentor coeruleus: a giant cell with tiny introns.</title>
        <authorList>
            <person name="Slabodnick M."/>
            <person name="Ruby J.G."/>
            <person name="Reiff S.B."/>
            <person name="Swart E.C."/>
            <person name="Gosai S."/>
            <person name="Prabakaran S."/>
            <person name="Witkowska E."/>
            <person name="Larue G.E."/>
            <person name="Fisher S."/>
            <person name="Freeman R.M."/>
            <person name="Gunawardena J."/>
            <person name="Chu W."/>
            <person name="Stover N.A."/>
            <person name="Gregory B.D."/>
            <person name="Nowacki M."/>
            <person name="Derisi J."/>
            <person name="Roy S.W."/>
            <person name="Marshall W.F."/>
            <person name="Sood P."/>
        </authorList>
    </citation>
    <scope>NUCLEOTIDE SEQUENCE [LARGE SCALE GENOMIC DNA]</scope>
    <source>
        <strain evidence="1">WM001</strain>
    </source>
</reference>
<gene>
    <name evidence="1" type="ORF">SteCoe_39195</name>
</gene>
<accession>A0A1R2AL17</accession>